<comment type="caution">
    <text evidence="3">The sequence shown here is derived from an EMBL/GenBank/DDBJ whole genome shotgun (WGS) entry which is preliminary data.</text>
</comment>
<protein>
    <recommendedName>
        <fullName evidence="2">Glycosyl transferase family 1 domain-containing protein</fullName>
    </recommendedName>
</protein>
<accession>X1LFP7</accession>
<dbReference type="AlphaFoldDB" id="X1LFP7"/>
<dbReference type="Pfam" id="PF00534">
    <property type="entry name" value="Glycos_transf_1"/>
    <property type="match status" value="1"/>
</dbReference>
<dbReference type="PANTHER" id="PTHR45918:SF1">
    <property type="entry name" value="ALPHA-1,3_1,6-MANNOSYLTRANSFERASE ALG2"/>
    <property type="match status" value="1"/>
</dbReference>
<dbReference type="GO" id="GO:0012505">
    <property type="term" value="C:endomembrane system"/>
    <property type="evidence" value="ECO:0007669"/>
    <property type="project" value="TreeGrafter"/>
</dbReference>
<dbReference type="InterPro" id="IPR027054">
    <property type="entry name" value="ALG2"/>
</dbReference>
<organism evidence="3">
    <name type="scientific">marine sediment metagenome</name>
    <dbReference type="NCBI Taxonomy" id="412755"/>
    <lineage>
        <taxon>unclassified sequences</taxon>
        <taxon>metagenomes</taxon>
        <taxon>ecological metagenomes</taxon>
    </lineage>
</organism>
<reference evidence="3" key="1">
    <citation type="journal article" date="2014" name="Front. Microbiol.">
        <title>High frequency of phylogenetically diverse reductive dehalogenase-homologous genes in deep subseafloor sedimentary metagenomes.</title>
        <authorList>
            <person name="Kawai M."/>
            <person name="Futagami T."/>
            <person name="Toyoda A."/>
            <person name="Takaki Y."/>
            <person name="Nishi S."/>
            <person name="Hori S."/>
            <person name="Arai W."/>
            <person name="Tsubouchi T."/>
            <person name="Morono Y."/>
            <person name="Uchiyama I."/>
            <person name="Ito T."/>
            <person name="Fujiyama A."/>
            <person name="Inagaki F."/>
            <person name="Takami H."/>
        </authorList>
    </citation>
    <scope>NUCLEOTIDE SEQUENCE</scope>
    <source>
        <strain evidence="3">Expedition CK06-06</strain>
    </source>
</reference>
<feature type="domain" description="Glycosyl transferase family 1" evidence="2">
    <location>
        <begin position="5"/>
        <end position="106"/>
    </location>
</feature>
<dbReference type="EMBL" id="BARV01008519">
    <property type="protein sequence ID" value="GAI04676.1"/>
    <property type="molecule type" value="Genomic_DNA"/>
</dbReference>
<evidence type="ECO:0000313" key="3">
    <source>
        <dbReference type="EMBL" id="GAI04676.1"/>
    </source>
</evidence>
<dbReference type="Gene3D" id="3.40.50.2000">
    <property type="entry name" value="Glycogen Phosphorylase B"/>
    <property type="match status" value="1"/>
</dbReference>
<dbReference type="GO" id="GO:0004378">
    <property type="term" value="F:GDP-Man:Man(1)GlcNAc(2)-PP-Dol alpha-1,3-mannosyltransferase activity"/>
    <property type="evidence" value="ECO:0007669"/>
    <property type="project" value="InterPro"/>
</dbReference>
<proteinExistence type="predicted"/>
<dbReference type="InterPro" id="IPR001296">
    <property type="entry name" value="Glyco_trans_1"/>
</dbReference>
<evidence type="ECO:0000256" key="1">
    <source>
        <dbReference type="ARBA" id="ARBA00022679"/>
    </source>
</evidence>
<evidence type="ECO:0000259" key="2">
    <source>
        <dbReference type="Pfam" id="PF00534"/>
    </source>
</evidence>
<dbReference type="SUPFAM" id="SSF53756">
    <property type="entry name" value="UDP-Glycosyltransferase/glycogen phosphorylase"/>
    <property type="match status" value="1"/>
</dbReference>
<dbReference type="PANTHER" id="PTHR45918">
    <property type="entry name" value="ALPHA-1,3/1,6-MANNOSYLTRANSFERASE ALG2"/>
    <property type="match status" value="1"/>
</dbReference>
<name>X1LFP7_9ZZZZ</name>
<gene>
    <name evidence="3" type="ORF">S06H3_17105</name>
</gene>
<sequence>MRIPLKIIGTGDDRTLKKIAGPNIEFLGFVSDKEKAQYLSRAQALIHPQEEDFGITPIEAMASGRPVIAYKAGGALETVVDGLTGRFFNEQNWESLAETVVKFNSRAFDSKKIQKHALKFSNERFKKEILDFVNSHV</sequence>
<keyword evidence="1" id="KW-0808">Transferase</keyword>